<dbReference type="PANTHER" id="PTHR46787:SF1">
    <property type="entry name" value="MOLECULAR CHAPERONE MKKS"/>
    <property type="match status" value="1"/>
</dbReference>
<feature type="compositionally biased region" description="Polar residues" evidence="1">
    <location>
        <begin position="516"/>
        <end position="528"/>
    </location>
</feature>
<evidence type="ECO:0000256" key="2">
    <source>
        <dbReference type="SAM" id="Phobius"/>
    </source>
</evidence>
<dbReference type="InterPro" id="IPR028790">
    <property type="entry name" value="MKKS"/>
</dbReference>
<accession>A0ABQ7GFZ7</accession>
<dbReference type="Gene3D" id="3.30.260.10">
    <property type="entry name" value="TCP-1-like chaperonin intermediate domain"/>
    <property type="match status" value="1"/>
</dbReference>
<protein>
    <submittedName>
        <fullName evidence="3">TCP-1/cpn60 chaperonin family-domain-containing protein</fullName>
    </submittedName>
</protein>
<comment type="caution">
    <text evidence="3">The sequence shown here is derived from an EMBL/GenBank/DDBJ whole genome shotgun (WGS) entry which is preliminary data.</text>
</comment>
<feature type="region of interest" description="Disordered" evidence="1">
    <location>
        <begin position="515"/>
        <end position="587"/>
    </location>
</feature>
<reference evidence="3" key="1">
    <citation type="submission" date="2017-08" db="EMBL/GenBank/DDBJ databases">
        <authorList>
            <person name="Polle J.E."/>
            <person name="Barry K."/>
            <person name="Cushman J."/>
            <person name="Schmutz J."/>
            <person name="Tran D."/>
            <person name="Hathwaick L.T."/>
            <person name="Yim W.C."/>
            <person name="Jenkins J."/>
            <person name="Mckie-Krisberg Z.M."/>
            <person name="Prochnik S."/>
            <person name="Lindquist E."/>
            <person name="Dockter R.B."/>
            <person name="Adam C."/>
            <person name="Molina H."/>
            <person name="Bunkerborg J."/>
            <person name="Jin E."/>
            <person name="Buchheim M."/>
            <person name="Magnuson J."/>
        </authorList>
    </citation>
    <scope>NUCLEOTIDE SEQUENCE</scope>
    <source>
        <strain evidence="3">CCAP 19/18</strain>
    </source>
</reference>
<dbReference type="EMBL" id="MU069807">
    <property type="protein sequence ID" value="KAF5833506.1"/>
    <property type="molecule type" value="Genomic_DNA"/>
</dbReference>
<sequence length="637" mass="67513">MLHLQRYRRTQRRCSKHGRCSKHVRMRQAASAWMPPCFSLLGAGAYAYIALVRSVLSSKQVCGLSADSIDRACLLLVQAFLNAQPRASPSTHPGAVTGNIRLLTIPGLQPKAWDVVNGLMLDASSLKHALTVCLPLTQPSCMALFGVSLAPGALTAPQGSQHTHAEGPKISGAHTVCEAEVGQEWSPAAAEIDVLIDLMHVLRSWGVRVVACQKVIHEKVQHAALQLGMVPLQRLSAQHAASLSSISGALPINSWHSSLGPAGRSSSWKHMLGVVGCIDIRDTGHRRHLILRPILAPGEAAPASCSWASLAPGAHARLMRQHMGAGGCSSRGRVQTLLLGAATEAGCDELRTAAEGALRVLAWTLRSPWVLPGGGAWQAMIAARLRAKACALERRQKHIKAGAYTAMAGALEQAAVSLIPHSAEQTPEVKEGVRSAARSAAKQLASSFSSTCPAVRPSHIPATRETKDEQSLQRPEAACIRERCVEYIGWCHAKAQLAAVAAVEVHVPDLEAAPSSYPSGQHFPTSLPVQGAGTQGSAPLTDPLQEEIDRQQGGWPSDTGRDFRGAPEASRTPSTSKQARGGRPDVDARVQTLANKCRGRIISAHLLDSAPAMMGALASGVDAACMLLRSDLLVAER</sequence>
<feature type="transmembrane region" description="Helical" evidence="2">
    <location>
        <begin position="32"/>
        <end position="51"/>
    </location>
</feature>
<keyword evidence="2" id="KW-0472">Membrane</keyword>
<dbReference type="PANTHER" id="PTHR46787">
    <property type="entry name" value="SYNDROMES PUTATIVE CHAPERONIN-RELATED"/>
    <property type="match status" value="1"/>
</dbReference>
<dbReference type="InterPro" id="IPR002423">
    <property type="entry name" value="Cpn60/GroEL/TCP-1"/>
</dbReference>
<keyword evidence="2" id="KW-1133">Transmembrane helix</keyword>
<keyword evidence="4" id="KW-1185">Reference proteome</keyword>
<keyword evidence="2" id="KW-0812">Transmembrane</keyword>
<feature type="region of interest" description="Disordered" evidence="1">
    <location>
        <begin position="451"/>
        <end position="470"/>
    </location>
</feature>
<evidence type="ECO:0000313" key="4">
    <source>
        <dbReference type="Proteomes" id="UP000815325"/>
    </source>
</evidence>
<evidence type="ECO:0000313" key="3">
    <source>
        <dbReference type="EMBL" id="KAF5833506.1"/>
    </source>
</evidence>
<dbReference type="Gene3D" id="3.50.7.10">
    <property type="entry name" value="GroEL"/>
    <property type="match status" value="1"/>
</dbReference>
<dbReference type="InterPro" id="IPR027409">
    <property type="entry name" value="GroEL-like_apical_dom_sf"/>
</dbReference>
<dbReference type="Pfam" id="PF00118">
    <property type="entry name" value="Cpn60_TCP1"/>
    <property type="match status" value="1"/>
</dbReference>
<proteinExistence type="predicted"/>
<dbReference type="SUPFAM" id="SSF52029">
    <property type="entry name" value="GroEL apical domain-like"/>
    <property type="match status" value="1"/>
</dbReference>
<dbReference type="Proteomes" id="UP000815325">
    <property type="component" value="Unassembled WGS sequence"/>
</dbReference>
<organism evidence="3 4">
    <name type="scientific">Dunaliella salina</name>
    <name type="common">Green alga</name>
    <name type="synonym">Protococcus salinus</name>
    <dbReference type="NCBI Taxonomy" id="3046"/>
    <lineage>
        <taxon>Eukaryota</taxon>
        <taxon>Viridiplantae</taxon>
        <taxon>Chlorophyta</taxon>
        <taxon>core chlorophytes</taxon>
        <taxon>Chlorophyceae</taxon>
        <taxon>CS clade</taxon>
        <taxon>Chlamydomonadales</taxon>
        <taxon>Dunaliellaceae</taxon>
        <taxon>Dunaliella</taxon>
    </lineage>
</organism>
<dbReference type="Gene3D" id="1.10.560.10">
    <property type="entry name" value="GroEL-like equatorial domain"/>
    <property type="match status" value="1"/>
</dbReference>
<name>A0ABQ7GFZ7_DUNSA</name>
<gene>
    <name evidence="3" type="ORF">DUNSADRAFT_10193</name>
</gene>
<evidence type="ECO:0000256" key="1">
    <source>
        <dbReference type="SAM" id="MobiDB-lite"/>
    </source>
</evidence>
<dbReference type="InterPro" id="IPR027410">
    <property type="entry name" value="TCP-1-like_intermed_sf"/>
</dbReference>
<dbReference type="InterPro" id="IPR027413">
    <property type="entry name" value="GROEL-like_equatorial_sf"/>
</dbReference>